<dbReference type="InterPro" id="IPR015943">
    <property type="entry name" value="WD40/YVTN_repeat-like_dom_sf"/>
</dbReference>
<feature type="repeat" description="WD" evidence="6">
    <location>
        <begin position="107"/>
        <end position="131"/>
    </location>
</feature>
<accession>A0ABP1DPY5</accession>
<evidence type="ECO:0000313" key="9">
    <source>
        <dbReference type="Proteomes" id="UP001497453"/>
    </source>
</evidence>
<dbReference type="InterPro" id="IPR036322">
    <property type="entry name" value="WD40_repeat_dom_sf"/>
</dbReference>
<reference evidence="9" key="1">
    <citation type="submission" date="2024-04" db="EMBL/GenBank/DDBJ databases">
        <authorList>
            <person name="Shaw F."/>
            <person name="Minotto A."/>
        </authorList>
    </citation>
    <scope>NUCLEOTIDE SEQUENCE [LARGE SCALE GENOMIC DNA]</scope>
</reference>
<dbReference type="PROSITE" id="PS50082">
    <property type="entry name" value="WD_REPEATS_2"/>
    <property type="match status" value="1"/>
</dbReference>
<dbReference type="Gene3D" id="2.130.10.10">
    <property type="entry name" value="YVTN repeat-like/Quinoprotein amine dehydrogenase"/>
    <property type="match status" value="2"/>
</dbReference>
<evidence type="ECO:0000256" key="4">
    <source>
        <dbReference type="ARBA" id="ARBA00039238"/>
    </source>
</evidence>
<keyword evidence="3" id="KW-0677">Repeat</keyword>
<protein>
    <recommendedName>
        <fullName evidence="4">WD repeat-containing protein JIP5</fullName>
    </recommendedName>
    <alternativeName>
        <fullName evidence="5">WD repeat-containing protein jip5</fullName>
    </alternativeName>
</protein>
<proteinExistence type="inferred from homology"/>
<dbReference type="EMBL" id="OZ037948">
    <property type="protein sequence ID" value="CAL1709895.1"/>
    <property type="molecule type" value="Genomic_DNA"/>
</dbReference>
<feature type="region of interest" description="Disordered" evidence="7">
    <location>
        <begin position="301"/>
        <end position="435"/>
    </location>
</feature>
<dbReference type="PANTHER" id="PTHR44019:SF20">
    <property type="entry name" value="WD REPEAT-CONTAINING PROTEIN 55"/>
    <property type="match status" value="1"/>
</dbReference>
<evidence type="ECO:0000256" key="6">
    <source>
        <dbReference type="PROSITE-ProRule" id="PRU00221"/>
    </source>
</evidence>
<dbReference type="Pfam" id="PF24796">
    <property type="entry name" value="WDR55"/>
    <property type="match status" value="1"/>
</dbReference>
<keyword evidence="9" id="KW-1185">Reference proteome</keyword>
<dbReference type="SUPFAM" id="SSF50978">
    <property type="entry name" value="WD40 repeat-like"/>
    <property type="match status" value="1"/>
</dbReference>
<feature type="compositionally biased region" description="Basic and acidic residues" evidence="7">
    <location>
        <begin position="332"/>
        <end position="349"/>
    </location>
</feature>
<evidence type="ECO:0000313" key="8">
    <source>
        <dbReference type="EMBL" id="CAL1709895.1"/>
    </source>
</evidence>
<comment type="similarity">
    <text evidence="1">Belongs to the WD repeat WDR55 family.</text>
</comment>
<dbReference type="InterPro" id="IPR001680">
    <property type="entry name" value="WD40_rpt"/>
</dbReference>
<evidence type="ECO:0000256" key="5">
    <source>
        <dbReference type="ARBA" id="ARBA00039514"/>
    </source>
</evidence>
<evidence type="ECO:0000256" key="2">
    <source>
        <dbReference type="ARBA" id="ARBA00022574"/>
    </source>
</evidence>
<dbReference type="Proteomes" id="UP001497453">
    <property type="component" value="Chromosome 5"/>
</dbReference>
<dbReference type="InterPro" id="IPR050505">
    <property type="entry name" value="WDR55/POC1"/>
</dbReference>
<sequence>MPDINVGAQIFDLVFHPSHSTVYTGLLTGEVKAFTYDEQGNHENKFSIRPSKKSCRGLTMSESGDKLWAVGKGKALYTIDTATGEISETRKAAHDVAINRVKRLTPNLLSTGDDDGVVKLWDPRKPDAVRTYTHHFDFISDFLWLEDKKHLVCTSGDGTLSVLDVRSKRTDPFAQSEDQEDELLSVVAIKGGQKLVVGTQLGILSIFNRKSGYGDCVDRIPGHPHSVDALCNLPSSYPSAHSTILTGSSDGLLRAVQLLPTKLLGVVADHGEFPIERIAVDLGGEGRWVGSAGHEEVLKLTDLREVFEDEDKDSDAEEDGKDEAEEEVEGQDGSKENSEVEATKVKASEGKAQNQDSDTDSDSDDEEGDGIGETEKDSDKEDKDSADEQEQDSSDEEVQTSRKRKKKKEQDPFQIAKRKKGRNEIDAEPSFFADL</sequence>
<keyword evidence="2 6" id="KW-0853">WD repeat</keyword>
<evidence type="ECO:0000256" key="3">
    <source>
        <dbReference type="ARBA" id="ARBA00022737"/>
    </source>
</evidence>
<dbReference type="PANTHER" id="PTHR44019">
    <property type="entry name" value="WD REPEAT-CONTAINING PROTEIN 55"/>
    <property type="match status" value="1"/>
</dbReference>
<dbReference type="SMART" id="SM00320">
    <property type="entry name" value="WD40"/>
    <property type="match status" value="5"/>
</dbReference>
<gene>
    <name evidence="8" type="ORF">GFSPODELE1_LOCUS7555</name>
</gene>
<feature type="compositionally biased region" description="Acidic residues" evidence="7">
    <location>
        <begin position="307"/>
        <end position="330"/>
    </location>
</feature>
<organism evidence="8 9">
    <name type="scientific">Somion occarium</name>
    <dbReference type="NCBI Taxonomy" id="3059160"/>
    <lineage>
        <taxon>Eukaryota</taxon>
        <taxon>Fungi</taxon>
        <taxon>Dikarya</taxon>
        <taxon>Basidiomycota</taxon>
        <taxon>Agaricomycotina</taxon>
        <taxon>Agaricomycetes</taxon>
        <taxon>Polyporales</taxon>
        <taxon>Cerrenaceae</taxon>
        <taxon>Somion</taxon>
    </lineage>
</organism>
<evidence type="ECO:0000256" key="7">
    <source>
        <dbReference type="SAM" id="MobiDB-lite"/>
    </source>
</evidence>
<feature type="compositionally biased region" description="Acidic residues" evidence="7">
    <location>
        <begin position="384"/>
        <end position="398"/>
    </location>
</feature>
<evidence type="ECO:0000256" key="1">
    <source>
        <dbReference type="ARBA" id="ARBA00007625"/>
    </source>
</evidence>
<name>A0ABP1DPY5_9APHY</name>
<feature type="compositionally biased region" description="Acidic residues" evidence="7">
    <location>
        <begin position="357"/>
        <end position="372"/>
    </location>
</feature>
<feature type="compositionally biased region" description="Basic and acidic residues" evidence="7">
    <location>
        <begin position="373"/>
        <end position="383"/>
    </location>
</feature>